<feature type="signal peptide" evidence="1">
    <location>
        <begin position="1"/>
        <end position="26"/>
    </location>
</feature>
<dbReference type="Gene3D" id="3.90.1300.10">
    <property type="entry name" value="Amidase signature (AS) domain"/>
    <property type="match status" value="1"/>
</dbReference>
<gene>
    <name evidence="3" type="ORF">J2Z37_004076</name>
</gene>
<dbReference type="PANTHER" id="PTHR42678">
    <property type="entry name" value="AMIDASE"/>
    <property type="match status" value="1"/>
</dbReference>
<sequence length="527" mass="57010">MVKSAWKKTSYLLLTLVMTTVLPFSAAASNSAASEKNKHLDLTVATIPDIQKALHTGQLTSQELIQYYLKRMDAYDQKGPKLNSIIYINPHAMEEAKKLDEERKQKKIRGPLHGIPIILKDNFDTADMPTTGAAQALKGSIPPDDAFLTKKLRDAGAIILAKSNLHELARSGTTVSSLAGQTLNPYDLTRTPGGSSGGTGAAIASHFAVAGMGTDTVNSVRSPSSANNLVGFRPTRGLLSRDGIIPAALTQDTAGPITNTVTDAAVMLDVLAGYDPADIETAWSVGHIPKTYTDSLKEDGLKGKRLGVLKTLFGSEAKHQEVNQVMEQAIEDLKKQGAEIIYLDVPELDVDKLASETDVQVYESKPLINNYLETLGEDAPVKNVAELLAAGVHPTIEQGLKDAQALENPMEMPEYKNRLVKRQENRDLVMKVMADQQLDALVYPHQKELVVKIGDSQTGRNGMLAAGTWFPALTVPGGFSTPTVTAPLGVPVGIEFLGRPWSEPTLFEIGYAYEQATKHRKMPHSTP</sequence>
<accession>A0ABS4GUY1</accession>
<keyword evidence="1" id="KW-0732">Signal</keyword>
<dbReference type="PANTHER" id="PTHR42678:SF5">
    <property type="entry name" value="GLUTAMYL-TRNA(GLN) AMIDOTRANSFERASE SUBUNIT A"/>
    <property type="match status" value="1"/>
</dbReference>
<dbReference type="PIRSF" id="PIRSF001221">
    <property type="entry name" value="Amidase_fungi"/>
    <property type="match status" value="1"/>
</dbReference>
<evidence type="ECO:0000313" key="4">
    <source>
        <dbReference type="Proteomes" id="UP001519343"/>
    </source>
</evidence>
<comment type="caution">
    <text evidence="3">The sequence shown here is derived from an EMBL/GenBank/DDBJ whole genome shotgun (WGS) entry which is preliminary data.</text>
</comment>
<proteinExistence type="predicted"/>
<keyword evidence="4" id="KW-1185">Reference proteome</keyword>
<protein>
    <submittedName>
        <fullName evidence="3">Asp-tRNA(Asn)/Glu-tRNA(Gln) amidotransferase A subunit family amidase</fullName>
    </submittedName>
</protein>
<reference evidence="3 4" key="1">
    <citation type="submission" date="2021-03" db="EMBL/GenBank/DDBJ databases">
        <title>Genomic Encyclopedia of Type Strains, Phase IV (KMG-IV): sequencing the most valuable type-strain genomes for metagenomic binning, comparative biology and taxonomic classification.</title>
        <authorList>
            <person name="Goeker M."/>
        </authorList>
    </citation>
    <scope>NUCLEOTIDE SEQUENCE [LARGE SCALE GENOMIC DNA]</scope>
    <source>
        <strain evidence="3 4">DSM 24738</strain>
    </source>
</reference>
<dbReference type="SUPFAM" id="SSF75304">
    <property type="entry name" value="Amidase signature (AS) enzymes"/>
    <property type="match status" value="1"/>
</dbReference>
<organism evidence="3 4">
    <name type="scientific">Ammoniphilus resinae</name>
    <dbReference type="NCBI Taxonomy" id="861532"/>
    <lineage>
        <taxon>Bacteria</taxon>
        <taxon>Bacillati</taxon>
        <taxon>Bacillota</taxon>
        <taxon>Bacilli</taxon>
        <taxon>Bacillales</taxon>
        <taxon>Paenibacillaceae</taxon>
        <taxon>Aneurinibacillus group</taxon>
        <taxon>Ammoniphilus</taxon>
    </lineage>
</organism>
<dbReference type="EMBL" id="JAGGKT010000016">
    <property type="protein sequence ID" value="MBP1934059.1"/>
    <property type="molecule type" value="Genomic_DNA"/>
</dbReference>
<feature type="domain" description="Amidase" evidence="2">
    <location>
        <begin position="63"/>
        <end position="506"/>
    </location>
</feature>
<dbReference type="InterPro" id="IPR036928">
    <property type="entry name" value="AS_sf"/>
</dbReference>
<evidence type="ECO:0000256" key="1">
    <source>
        <dbReference type="SAM" id="SignalP"/>
    </source>
</evidence>
<dbReference type="RefSeq" id="WP_209812068.1">
    <property type="nucleotide sequence ID" value="NZ_JAGGKT010000016.1"/>
</dbReference>
<dbReference type="Pfam" id="PF01425">
    <property type="entry name" value="Amidase"/>
    <property type="match status" value="1"/>
</dbReference>
<evidence type="ECO:0000313" key="3">
    <source>
        <dbReference type="EMBL" id="MBP1934059.1"/>
    </source>
</evidence>
<dbReference type="Proteomes" id="UP001519343">
    <property type="component" value="Unassembled WGS sequence"/>
</dbReference>
<feature type="chain" id="PRO_5047329864" evidence="1">
    <location>
        <begin position="27"/>
        <end position="527"/>
    </location>
</feature>
<name>A0ABS4GUY1_9BACL</name>
<evidence type="ECO:0000259" key="2">
    <source>
        <dbReference type="Pfam" id="PF01425"/>
    </source>
</evidence>
<dbReference type="InterPro" id="IPR023631">
    <property type="entry name" value="Amidase_dom"/>
</dbReference>